<evidence type="ECO:0000313" key="3">
    <source>
        <dbReference type="Proteomes" id="UP000054144"/>
    </source>
</evidence>
<feature type="domain" description="Fungal-type protein kinase" evidence="1">
    <location>
        <begin position="2"/>
        <end position="118"/>
    </location>
</feature>
<evidence type="ECO:0000313" key="2">
    <source>
        <dbReference type="EMBL" id="KIY47251.1"/>
    </source>
</evidence>
<keyword evidence="3" id="KW-1185">Reference proteome</keyword>
<dbReference type="AlphaFoldDB" id="A0A0D7ABC5"/>
<dbReference type="InterPro" id="IPR040976">
    <property type="entry name" value="Pkinase_fungal"/>
</dbReference>
<evidence type="ECO:0000259" key="1">
    <source>
        <dbReference type="Pfam" id="PF17667"/>
    </source>
</evidence>
<dbReference type="Proteomes" id="UP000054144">
    <property type="component" value="Unassembled WGS sequence"/>
</dbReference>
<accession>A0A0D7ABC5</accession>
<reference evidence="2 3" key="1">
    <citation type="journal article" date="2015" name="Fungal Genet. Biol.">
        <title>Evolution of novel wood decay mechanisms in Agaricales revealed by the genome sequences of Fistulina hepatica and Cylindrobasidium torrendii.</title>
        <authorList>
            <person name="Floudas D."/>
            <person name="Held B.W."/>
            <person name="Riley R."/>
            <person name="Nagy L.G."/>
            <person name="Koehler G."/>
            <person name="Ransdell A.S."/>
            <person name="Younus H."/>
            <person name="Chow J."/>
            <person name="Chiniquy J."/>
            <person name="Lipzen A."/>
            <person name="Tritt A."/>
            <person name="Sun H."/>
            <person name="Haridas S."/>
            <person name="LaButti K."/>
            <person name="Ohm R.A."/>
            <person name="Kues U."/>
            <person name="Blanchette R.A."/>
            <person name="Grigoriev I.V."/>
            <person name="Minto R.E."/>
            <person name="Hibbett D.S."/>
        </authorList>
    </citation>
    <scope>NUCLEOTIDE SEQUENCE [LARGE SCALE GENOMIC DNA]</scope>
    <source>
        <strain evidence="2 3">ATCC 64428</strain>
    </source>
</reference>
<proteinExistence type="predicted"/>
<dbReference type="Pfam" id="PF17667">
    <property type="entry name" value="Pkinase_fungal"/>
    <property type="match status" value="1"/>
</dbReference>
<protein>
    <recommendedName>
        <fullName evidence="1">Fungal-type protein kinase domain-containing protein</fullName>
    </recommendedName>
</protein>
<dbReference type="EMBL" id="KN881965">
    <property type="protein sequence ID" value="KIY47251.1"/>
    <property type="molecule type" value="Genomic_DNA"/>
</dbReference>
<gene>
    <name evidence="2" type="ORF">FISHEDRAFT_74838</name>
</gene>
<dbReference type="OrthoDB" id="3271139at2759"/>
<sequence>MSEPFNFVKNTKSFICFVLAFAFASLTTLGYNPTVKCRCDQSSKLFYVFEIIQDEAHHYFHTIHVLSEYCAARIPGHGTHVFAVWWCSSFDDTEPFDDEAVLKDFWLEEQASSEWTIQTHIFNRLEELKKLTSYPEWLIPSRTTKSSCLSLLLAITRNIS</sequence>
<organism evidence="2 3">
    <name type="scientific">Fistulina hepatica ATCC 64428</name>
    <dbReference type="NCBI Taxonomy" id="1128425"/>
    <lineage>
        <taxon>Eukaryota</taxon>
        <taxon>Fungi</taxon>
        <taxon>Dikarya</taxon>
        <taxon>Basidiomycota</taxon>
        <taxon>Agaricomycotina</taxon>
        <taxon>Agaricomycetes</taxon>
        <taxon>Agaricomycetidae</taxon>
        <taxon>Agaricales</taxon>
        <taxon>Fistulinaceae</taxon>
        <taxon>Fistulina</taxon>
    </lineage>
</organism>
<name>A0A0D7ABC5_9AGAR</name>